<feature type="compositionally biased region" description="Basic and acidic residues" evidence="10">
    <location>
        <begin position="46"/>
        <end position="59"/>
    </location>
</feature>
<sequence length="474" mass="52744">MACNQSNFEALRISSTGHSDGTSLTKAEKKRLAAERFATSGKTVPPRREKLTKAERRTLQEAQRAVKTSDLLEGASSSSKPGIESRARSTNKPSGIASMPPSKQTTWFSHLPQYEERSSSSMKIGFSTSELHPSIISLGLRLANESISGSNKCCIGMLRSLQRVVLDFNPSADKLFSRELDEHLRPLIKVITECRSPTWGMQNAIRMVRHLIANLTPELDDAGAKAIISREIDEFIQNRILLALKLTANLAKEKITAGDVILTYGREIVIEHLLKECFFERSSDFRVIIVDARPHLEGKKLLESLTRIGIQCTYVQINALAYIIKDVTKVFLGASAFMSNGVAVARCGTALVAMTAHNNNIPVLFCCETYNFSDRIHLDAVTHNELRNPEKLLSLTSPPDSARLHKSVSKQKHYDSQRLSVSEWRNIPNLEFVNFEHDITPKEFISVIVTELGMIPPSSVPAIIREYSKDGTRG</sequence>
<protein>
    <recommendedName>
        <fullName evidence="6">Translation initiation factor eIF2B subunit delta</fullName>
    </recommendedName>
    <alternativeName>
        <fullName evidence="7">eIF2B GDP-GTP exchange factor subunit delta</fullName>
    </alternativeName>
</protein>
<dbReference type="InterPro" id="IPR042529">
    <property type="entry name" value="IF_2B-like_C"/>
</dbReference>
<dbReference type="Gene3D" id="3.40.50.10470">
    <property type="entry name" value="Translation initiation factor eif-2b, domain 2"/>
    <property type="match status" value="1"/>
</dbReference>
<dbReference type="GO" id="GO:0003743">
    <property type="term" value="F:translation initiation factor activity"/>
    <property type="evidence" value="ECO:0007669"/>
    <property type="project" value="UniProtKB-KW"/>
</dbReference>
<evidence type="ECO:0000256" key="8">
    <source>
        <dbReference type="ARBA" id="ARBA00046432"/>
    </source>
</evidence>
<reference evidence="11" key="2">
    <citation type="submission" date="2011-02" db="EMBL/GenBank/DDBJ databases">
        <authorList>
            <person name="MacLean D."/>
        </authorList>
    </citation>
    <scope>NUCLEOTIDE SEQUENCE</scope>
</reference>
<dbReference type="PANTHER" id="PTHR10233">
    <property type="entry name" value="TRANSLATION INITIATION FACTOR EIF-2B"/>
    <property type="match status" value="1"/>
</dbReference>
<evidence type="ECO:0000256" key="4">
    <source>
        <dbReference type="ARBA" id="ARBA00022540"/>
    </source>
</evidence>
<dbReference type="GO" id="GO:0005829">
    <property type="term" value="C:cytosol"/>
    <property type="evidence" value="ECO:0007669"/>
    <property type="project" value="UniProtKB-SubCell"/>
</dbReference>
<dbReference type="InterPro" id="IPR000649">
    <property type="entry name" value="IF-2B-related"/>
</dbReference>
<organism evidence="11">
    <name type="scientific">Albugo laibachii Nc14</name>
    <dbReference type="NCBI Taxonomy" id="890382"/>
    <lineage>
        <taxon>Eukaryota</taxon>
        <taxon>Sar</taxon>
        <taxon>Stramenopiles</taxon>
        <taxon>Oomycota</taxon>
        <taxon>Peronosporomycetes</taxon>
        <taxon>Albuginales</taxon>
        <taxon>Albuginaceae</taxon>
        <taxon>Albugo</taxon>
    </lineage>
</organism>
<dbReference type="EMBL" id="FR824097">
    <property type="protein sequence ID" value="CCA18558.1"/>
    <property type="molecule type" value="Genomic_DNA"/>
</dbReference>
<evidence type="ECO:0000256" key="3">
    <source>
        <dbReference type="ARBA" id="ARBA00022490"/>
    </source>
</evidence>
<proteinExistence type="inferred from homology"/>
<dbReference type="AlphaFoldDB" id="F0WBN1"/>
<evidence type="ECO:0000256" key="1">
    <source>
        <dbReference type="ARBA" id="ARBA00004514"/>
    </source>
</evidence>
<dbReference type="Pfam" id="PF01008">
    <property type="entry name" value="IF-2B"/>
    <property type="match status" value="1"/>
</dbReference>
<evidence type="ECO:0000256" key="9">
    <source>
        <dbReference type="RuleBase" id="RU003814"/>
    </source>
</evidence>
<comment type="subunit">
    <text evidence="8">Component of the translation initiation factor 2B (eIF2B) complex which is a heterodecamer of two sets of five different subunits: alpha, beta, gamma, delta and epsilon. Subunits alpha, beta and delta comprise a regulatory subcomplex and subunits epsilon and gamma comprise a catalytic subcomplex. Within the complex, the hexameric regulatory complex resides at the center, with the two heterodimeric catalytic subcomplexes bound on opposite sides.</text>
</comment>
<evidence type="ECO:0000256" key="10">
    <source>
        <dbReference type="SAM" id="MobiDB-lite"/>
    </source>
</evidence>
<evidence type="ECO:0000256" key="7">
    <source>
        <dbReference type="ARBA" id="ARBA00044356"/>
    </source>
</evidence>
<evidence type="ECO:0000256" key="5">
    <source>
        <dbReference type="ARBA" id="ARBA00022917"/>
    </source>
</evidence>
<dbReference type="HOGENOM" id="CLU_016218_3_3_1"/>
<keyword evidence="5" id="KW-0648">Protein biosynthesis</keyword>
<evidence type="ECO:0000256" key="6">
    <source>
        <dbReference type="ARBA" id="ARBA00044147"/>
    </source>
</evidence>
<accession>F0WBN1</accession>
<gene>
    <name evidence="11" type="primary">AlNc14C52G4075</name>
    <name evidence="11" type="ORF">ALNC14_047010</name>
</gene>
<feature type="region of interest" description="Disordered" evidence="10">
    <location>
        <begin position="34"/>
        <end position="106"/>
    </location>
</feature>
<keyword evidence="3" id="KW-0963">Cytoplasm</keyword>
<dbReference type="SUPFAM" id="SSF100950">
    <property type="entry name" value="NagB/RpiA/CoA transferase-like"/>
    <property type="match status" value="1"/>
</dbReference>
<name>F0WBN1_9STRA</name>
<dbReference type="PANTHER" id="PTHR10233:SF14">
    <property type="entry name" value="TRANSLATION INITIATION FACTOR EIF-2B SUBUNIT DELTA"/>
    <property type="match status" value="1"/>
</dbReference>
<keyword evidence="4 11" id="KW-0396">Initiation factor</keyword>
<comment type="subcellular location">
    <subcellularLocation>
        <location evidence="1">Cytoplasm</location>
        <location evidence="1">Cytosol</location>
    </subcellularLocation>
</comment>
<comment type="similarity">
    <text evidence="2 9">Belongs to the eIF-2B alpha/beta/delta subunits family.</text>
</comment>
<evidence type="ECO:0000313" key="11">
    <source>
        <dbReference type="EMBL" id="CCA18558.1"/>
    </source>
</evidence>
<reference evidence="11" key="1">
    <citation type="journal article" date="2011" name="PLoS Biol.">
        <title>Gene gain and loss during evolution of obligate parasitism in the white rust pathogen of Arabidopsis thaliana.</title>
        <authorList>
            <person name="Kemen E."/>
            <person name="Gardiner A."/>
            <person name="Schultz-Larsen T."/>
            <person name="Kemen A.C."/>
            <person name="Balmuth A.L."/>
            <person name="Robert-Seilaniantz A."/>
            <person name="Bailey K."/>
            <person name="Holub E."/>
            <person name="Studholme D.J."/>
            <person name="Maclean D."/>
            <person name="Jones J.D."/>
        </authorList>
    </citation>
    <scope>NUCLEOTIDE SEQUENCE</scope>
</reference>
<evidence type="ECO:0000256" key="2">
    <source>
        <dbReference type="ARBA" id="ARBA00007251"/>
    </source>
</evidence>
<dbReference type="InterPro" id="IPR037171">
    <property type="entry name" value="NagB/RpiA_transferase-like"/>
</dbReference>